<dbReference type="WBParaSite" id="SVE_1888500.1">
    <property type="protein sequence ID" value="SVE_1888500.1"/>
    <property type="gene ID" value="SVE_1888500"/>
</dbReference>
<dbReference type="InterPro" id="IPR036875">
    <property type="entry name" value="Znf_CCHC_sf"/>
</dbReference>
<evidence type="ECO:0000256" key="1">
    <source>
        <dbReference type="PROSITE-ProRule" id="PRU00047"/>
    </source>
</evidence>
<keyword evidence="1" id="KW-0863">Zinc-finger</keyword>
<sequence length="220" mass="25052">MSLSSKIGMDIKKFMLKTYLRDHIVLCNRCNDGKHDNIYKFVGNLEMTWTRKKSPSGNNFHGKKNFIDKKDNVKTETKGSNGKCFGCGETEHYKNNCPKSGGRVKKNNNPVENTKRVEQLENMNKKSLEKKHSGELVRRTNDLENVTVISDLKLNLVEQIPVVDLVDTENTKCIILRSTADLIGISCDFLHSKTYSLANNSSWRVLGEVEVQFKKLVKVL</sequence>
<protein>
    <submittedName>
        <fullName evidence="4">CCHC-type domain-containing protein</fullName>
    </submittedName>
</protein>
<dbReference type="SUPFAM" id="SSF57756">
    <property type="entry name" value="Retrovirus zinc finger-like domains"/>
    <property type="match status" value="1"/>
</dbReference>
<accession>A0A0K0G2D9</accession>
<evidence type="ECO:0000259" key="2">
    <source>
        <dbReference type="PROSITE" id="PS50158"/>
    </source>
</evidence>
<dbReference type="AlphaFoldDB" id="A0A0K0G2D9"/>
<organism evidence="3 4">
    <name type="scientific">Strongyloides venezuelensis</name>
    <name type="common">Threadworm</name>
    <dbReference type="NCBI Taxonomy" id="75913"/>
    <lineage>
        <taxon>Eukaryota</taxon>
        <taxon>Metazoa</taxon>
        <taxon>Ecdysozoa</taxon>
        <taxon>Nematoda</taxon>
        <taxon>Chromadorea</taxon>
        <taxon>Rhabditida</taxon>
        <taxon>Tylenchina</taxon>
        <taxon>Panagrolaimomorpha</taxon>
        <taxon>Strongyloidoidea</taxon>
        <taxon>Strongyloididae</taxon>
        <taxon>Strongyloides</taxon>
    </lineage>
</organism>
<dbReference type="SMART" id="SM00343">
    <property type="entry name" value="ZnF_C2HC"/>
    <property type="match status" value="1"/>
</dbReference>
<evidence type="ECO:0000313" key="3">
    <source>
        <dbReference type="Proteomes" id="UP000035680"/>
    </source>
</evidence>
<keyword evidence="3" id="KW-1185">Reference proteome</keyword>
<reference evidence="3" key="1">
    <citation type="submission" date="2014-07" db="EMBL/GenBank/DDBJ databases">
        <authorList>
            <person name="Martin A.A"/>
            <person name="De Silva N."/>
        </authorList>
    </citation>
    <scope>NUCLEOTIDE SEQUENCE</scope>
</reference>
<dbReference type="GO" id="GO:0008270">
    <property type="term" value="F:zinc ion binding"/>
    <property type="evidence" value="ECO:0007669"/>
    <property type="project" value="UniProtKB-KW"/>
</dbReference>
<dbReference type="InterPro" id="IPR001878">
    <property type="entry name" value="Znf_CCHC"/>
</dbReference>
<name>A0A0K0G2D9_STRVS</name>
<evidence type="ECO:0000313" key="4">
    <source>
        <dbReference type="WBParaSite" id="SVE_1888500.1"/>
    </source>
</evidence>
<dbReference type="GO" id="GO:0003676">
    <property type="term" value="F:nucleic acid binding"/>
    <property type="evidence" value="ECO:0007669"/>
    <property type="project" value="InterPro"/>
</dbReference>
<feature type="domain" description="CCHC-type" evidence="2">
    <location>
        <begin position="83"/>
        <end position="99"/>
    </location>
</feature>
<dbReference type="Proteomes" id="UP000035680">
    <property type="component" value="Unassembled WGS sequence"/>
</dbReference>
<reference evidence="4" key="2">
    <citation type="submission" date="2015-08" db="UniProtKB">
        <authorList>
            <consortium name="WormBaseParasite"/>
        </authorList>
    </citation>
    <scope>IDENTIFICATION</scope>
</reference>
<dbReference type="GO" id="GO:0019899">
    <property type="term" value="F:enzyme binding"/>
    <property type="evidence" value="ECO:0007669"/>
    <property type="project" value="UniProtKB-ARBA"/>
</dbReference>
<dbReference type="PROSITE" id="PS50158">
    <property type="entry name" value="ZF_CCHC"/>
    <property type="match status" value="1"/>
</dbReference>
<keyword evidence="1" id="KW-0862">Zinc</keyword>
<keyword evidence="1" id="KW-0479">Metal-binding</keyword>
<proteinExistence type="predicted"/>